<gene>
    <name evidence="1" type="ORF">HPP92_024340</name>
</gene>
<evidence type="ECO:0000313" key="1">
    <source>
        <dbReference type="EMBL" id="KAG0455048.1"/>
    </source>
</evidence>
<proteinExistence type="predicted"/>
<comment type="caution">
    <text evidence="1">The sequence shown here is derived from an EMBL/GenBank/DDBJ whole genome shotgun (WGS) entry which is preliminary data.</text>
</comment>
<keyword evidence="2" id="KW-1185">Reference proteome</keyword>
<name>A0A835UBD6_VANPL</name>
<reference evidence="1 2" key="1">
    <citation type="journal article" date="2020" name="Nat. Food">
        <title>A phased Vanilla planifolia genome enables genetic improvement of flavour and production.</title>
        <authorList>
            <person name="Hasing T."/>
            <person name="Tang H."/>
            <person name="Brym M."/>
            <person name="Khazi F."/>
            <person name="Huang T."/>
            <person name="Chambers A.H."/>
        </authorList>
    </citation>
    <scope>NUCLEOTIDE SEQUENCE [LARGE SCALE GENOMIC DNA]</scope>
    <source>
        <tissue evidence="1">Leaf</tissue>
    </source>
</reference>
<dbReference type="EMBL" id="JADCNL010000013">
    <property type="protein sequence ID" value="KAG0455048.1"/>
    <property type="molecule type" value="Genomic_DNA"/>
</dbReference>
<sequence>MSLLRYVELIGKNDHRKKSMGYPSLYCRHLVTLQFVDHDPAYQITVKVDEHKRLGFLAKLRVRSFACKGTQQEHGYYLTGDVCYEEAMQLVSKPIPLFQASRLFQVVDLSVLAVELRGMLVNNDPQQLQSSELG</sequence>
<organism evidence="1 2">
    <name type="scientific">Vanilla planifolia</name>
    <name type="common">Vanilla</name>
    <dbReference type="NCBI Taxonomy" id="51239"/>
    <lineage>
        <taxon>Eukaryota</taxon>
        <taxon>Viridiplantae</taxon>
        <taxon>Streptophyta</taxon>
        <taxon>Embryophyta</taxon>
        <taxon>Tracheophyta</taxon>
        <taxon>Spermatophyta</taxon>
        <taxon>Magnoliopsida</taxon>
        <taxon>Liliopsida</taxon>
        <taxon>Asparagales</taxon>
        <taxon>Orchidaceae</taxon>
        <taxon>Vanilloideae</taxon>
        <taxon>Vanilleae</taxon>
        <taxon>Vanilla</taxon>
    </lineage>
</organism>
<dbReference type="AlphaFoldDB" id="A0A835UBD6"/>
<protein>
    <submittedName>
        <fullName evidence="1">Uncharacterized protein</fullName>
    </submittedName>
</protein>
<accession>A0A835UBD6</accession>
<dbReference type="OrthoDB" id="1914296at2759"/>
<evidence type="ECO:0000313" key="2">
    <source>
        <dbReference type="Proteomes" id="UP000636800"/>
    </source>
</evidence>
<dbReference type="Proteomes" id="UP000636800">
    <property type="component" value="Chromosome 13"/>
</dbReference>